<evidence type="ECO:0000313" key="2">
    <source>
        <dbReference type="EMBL" id="KAL2064905.1"/>
    </source>
</evidence>
<feature type="compositionally biased region" description="Basic residues" evidence="1">
    <location>
        <begin position="93"/>
        <end position="103"/>
    </location>
</feature>
<dbReference type="Proteomes" id="UP001595075">
    <property type="component" value="Unassembled WGS sequence"/>
</dbReference>
<evidence type="ECO:0000313" key="3">
    <source>
        <dbReference type="Proteomes" id="UP001595075"/>
    </source>
</evidence>
<comment type="caution">
    <text evidence="2">The sequence shown here is derived from an EMBL/GenBank/DDBJ whole genome shotgun (WGS) entry which is preliminary data.</text>
</comment>
<dbReference type="EMBL" id="JAZHXI010000013">
    <property type="protein sequence ID" value="KAL2064905.1"/>
    <property type="molecule type" value="Genomic_DNA"/>
</dbReference>
<proteinExistence type="predicted"/>
<sequence>MTCFQAMLSKFIRPANIYQTDQVRYPNIKISNPFDLFASSETPRNFRTAIKSRNRSKQISSKFRNLFTPSQSPGRGAQPTTRPKRIPDSKPFNKQHFRNSTRK</sequence>
<feature type="region of interest" description="Disordered" evidence="1">
    <location>
        <begin position="48"/>
        <end position="103"/>
    </location>
</feature>
<gene>
    <name evidence="2" type="ORF">VTL71DRAFT_4045</name>
</gene>
<accession>A0ABR4C4P2</accession>
<protein>
    <recommendedName>
        <fullName evidence="4">Ribosomal protein S18</fullName>
    </recommendedName>
</protein>
<feature type="non-terminal residue" evidence="2">
    <location>
        <position position="103"/>
    </location>
</feature>
<name>A0ABR4C4P2_9HELO</name>
<keyword evidence="3" id="KW-1185">Reference proteome</keyword>
<reference evidence="2 3" key="1">
    <citation type="journal article" date="2024" name="Commun. Biol.">
        <title>Comparative genomic analysis of thermophilic fungi reveals convergent evolutionary adaptations and gene losses.</title>
        <authorList>
            <person name="Steindorff A.S."/>
            <person name="Aguilar-Pontes M.V."/>
            <person name="Robinson A.J."/>
            <person name="Andreopoulos B."/>
            <person name="LaButti K."/>
            <person name="Kuo A."/>
            <person name="Mondo S."/>
            <person name="Riley R."/>
            <person name="Otillar R."/>
            <person name="Haridas S."/>
            <person name="Lipzen A."/>
            <person name="Grimwood J."/>
            <person name="Schmutz J."/>
            <person name="Clum A."/>
            <person name="Reid I.D."/>
            <person name="Moisan M.C."/>
            <person name="Butler G."/>
            <person name="Nguyen T.T.M."/>
            <person name="Dewar K."/>
            <person name="Conant G."/>
            <person name="Drula E."/>
            <person name="Henrissat B."/>
            <person name="Hansel C."/>
            <person name="Singer S."/>
            <person name="Hutchinson M.I."/>
            <person name="de Vries R.P."/>
            <person name="Natvig D.O."/>
            <person name="Powell A.J."/>
            <person name="Tsang A."/>
            <person name="Grigoriev I.V."/>
        </authorList>
    </citation>
    <scope>NUCLEOTIDE SEQUENCE [LARGE SCALE GENOMIC DNA]</scope>
    <source>
        <strain evidence="2 3">CBS 494.80</strain>
    </source>
</reference>
<organism evidence="2 3">
    <name type="scientific">Oculimacula yallundae</name>
    <dbReference type="NCBI Taxonomy" id="86028"/>
    <lineage>
        <taxon>Eukaryota</taxon>
        <taxon>Fungi</taxon>
        <taxon>Dikarya</taxon>
        <taxon>Ascomycota</taxon>
        <taxon>Pezizomycotina</taxon>
        <taxon>Leotiomycetes</taxon>
        <taxon>Helotiales</taxon>
        <taxon>Ploettnerulaceae</taxon>
        <taxon>Oculimacula</taxon>
    </lineage>
</organism>
<evidence type="ECO:0000256" key="1">
    <source>
        <dbReference type="SAM" id="MobiDB-lite"/>
    </source>
</evidence>
<evidence type="ECO:0008006" key="4">
    <source>
        <dbReference type="Google" id="ProtNLM"/>
    </source>
</evidence>
<feature type="compositionally biased region" description="Polar residues" evidence="1">
    <location>
        <begin position="57"/>
        <end position="81"/>
    </location>
</feature>